<proteinExistence type="predicted"/>
<dbReference type="InterPro" id="IPR043717">
    <property type="entry name" value="DUF5658"/>
</dbReference>
<name>A0A517T3U7_9PLAN</name>
<gene>
    <name evidence="4" type="ORF">V22_02380</name>
</gene>
<sequence>MVRFVVVDAYNSVMTQSRSNPQRLRRKIATPRPPDPPSSEASDYQVREPVRIARETDPLGRDQEDLDVVAKYADRWSPKLEPLWRLEVRHAGLIRIYLLVSLADLVMTYFLLRTGSFHEANPIARWFLYGWGIRGMVYYKFTLVAIVCAISQFVARQREELGRFVLQVGIAVTFGVVCYGLTLLYRHLG</sequence>
<feature type="region of interest" description="Disordered" evidence="1">
    <location>
        <begin position="17"/>
        <end position="47"/>
    </location>
</feature>
<keyword evidence="5" id="KW-1185">Reference proteome</keyword>
<feature type="transmembrane region" description="Helical" evidence="2">
    <location>
        <begin position="93"/>
        <end position="112"/>
    </location>
</feature>
<organism evidence="4 5">
    <name type="scientific">Calycomorphotria hydatis</name>
    <dbReference type="NCBI Taxonomy" id="2528027"/>
    <lineage>
        <taxon>Bacteria</taxon>
        <taxon>Pseudomonadati</taxon>
        <taxon>Planctomycetota</taxon>
        <taxon>Planctomycetia</taxon>
        <taxon>Planctomycetales</taxon>
        <taxon>Planctomycetaceae</taxon>
        <taxon>Calycomorphotria</taxon>
    </lineage>
</organism>
<protein>
    <recommendedName>
        <fullName evidence="3">DUF5658 domain-containing protein</fullName>
    </recommendedName>
</protein>
<evidence type="ECO:0000256" key="2">
    <source>
        <dbReference type="SAM" id="Phobius"/>
    </source>
</evidence>
<evidence type="ECO:0000259" key="3">
    <source>
        <dbReference type="Pfam" id="PF18902"/>
    </source>
</evidence>
<dbReference type="KEGG" id="chya:V22_02380"/>
<feature type="domain" description="DUF5658" evidence="3">
    <location>
        <begin position="98"/>
        <end position="184"/>
    </location>
</feature>
<keyword evidence="2" id="KW-0472">Membrane</keyword>
<evidence type="ECO:0000313" key="4">
    <source>
        <dbReference type="EMBL" id="QDT63039.1"/>
    </source>
</evidence>
<keyword evidence="2" id="KW-1133">Transmembrane helix</keyword>
<keyword evidence="2" id="KW-0812">Transmembrane</keyword>
<reference evidence="4 5" key="1">
    <citation type="submission" date="2019-02" db="EMBL/GenBank/DDBJ databases">
        <title>Deep-cultivation of Planctomycetes and their phenomic and genomic characterization uncovers novel biology.</title>
        <authorList>
            <person name="Wiegand S."/>
            <person name="Jogler M."/>
            <person name="Boedeker C."/>
            <person name="Pinto D."/>
            <person name="Vollmers J."/>
            <person name="Rivas-Marin E."/>
            <person name="Kohn T."/>
            <person name="Peeters S.H."/>
            <person name="Heuer A."/>
            <person name="Rast P."/>
            <person name="Oberbeckmann S."/>
            <person name="Bunk B."/>
            <person name="Jeske O."/>
            <person name="Meyerdierks A."/>
            <person name="Storesund J.E."/>
            <person name="Kallscheuer N."/>
            <person name="Luecker S."/>
            <person name="Lage O.M."/>
            <person name="Pohl T."/>
            <person name="Merkel B.J."/>
            <person name="Hornburger P."/>
            <person name="Mueller R.-W."/>
            <person name="Bruemmer F."/>
            <person name="Labrenz M."/>
            <person name="Spormann A.M."/>
            <person name="Op den Camp H."/>
            <person name="Overmann J."/>
            <person name="Amann R."/>
            <person name="Jetten M.S.M."/>
            <person name="Mascher T."/>
            <person name="Medema M.H."/>
            <person name="Devos D.P."/>
            <person name="Kaster A.-K."/>
            <person name="Ovreas L."/>
            <person name="Rohde M."/>
            <person name="Galperin M.Y."/>
            <person name="Jogler C."/>
        </authorList>
    </citation>
    <scope>NUCLEOTIDE SEQUENCE [LARGE SCALE GENOMIC DNA]</scope>
    <source>
        <strain evidence="4 5">V22</strain>
    </source>
</reference>
<accession>A0A517T3U7</accession>
<dbReference type="Pfam" id="PF18902">
    <property type="entry name" value="DUF5658"/>
    <property type="match status" value="1"/>
</dbReference>
<evidence type="ECO:0000256" key="1">
    <source>
        <dbReference type="SAM" id="MobiDB-lite"/>
    </source>
</evidence>
<dbReference type="AlphaFoldDB" id="A0A517T3U7"/>
<dbReference type="Proteomes" id="UP000319976">
    <property type="component" value="Chromosome"/>
</dbReference>
<evidence type="ECO:0000313" key="5">
    <source>
        <dbReference type="Proteomes" id="UP000319976"/>
    </source>
</evidence>
<feature type="transmembrane region" description="Helical" evidence="2">
    <location>
        <begin position="164"/>
        <end position="185"/>
    </location>
</feature>
<feature type="transmembrane region" description="Helical" evidence="2">
    <location>
        <begin position="137"/>
        <end position="155"/>
    </location>
</feature>
<dbReference type="EMBL" id="CP036316">
    <property type="protein sequence ID" value="QDT63039.1"/>
    <property type="molecule type" value="Genomic_DNA"/>
</dbReference>